<evidence type="ECO:0000259" key="3">
    <source>
        <dbReference type="SMART" id="SM00862"/>
    </source>
</evidence>
<dbReference type="AlphaFoldDB" id="A0A6I4W6D0"/>
<evidence type="ECO:0000313" key="6">
    <source>
        <dbReference type="Proteomes" id="UP000431901"/>
    </source>
</evidence>
<organism evidence="5 6">
    <name type="scientific">Actinomadura rayongensis</name>
    <dbReference type="NCBI Taxonomy" id="1429076"/>
    <lineage>
        <taxon>Bacteria</taxon>
        <taxon>Bacillati</taxon>
        <taxon>Actinomycetota</taxon>
        <taxon>Actinomycetes</taxon>
        <taxon>Streptosporangiales</taxon>
        <taxon>Thermomonosporaceae</taxon>
        <taxon>Actinomadura</taxon>
    </lineage>
</organism>
<dbReference type="PANTHER" id="PTHR47691:SF3">
    <property type="entry name" value="HTH-TYPE TRANSCRIPTIONAL REGULATOR RV0890C-RELATED"/>
    <property type="match status" value="1"/>
</dbReference>
<gene>
    <name evidence="5" type="ORF">GQ466_17065</name>
</gene>
<reference evidence="5 6" key="1">
    <citation type="submission" date="2019-12" db="EMBL/GenBank/DDBJ databases">
        <title>Nocardia macrotermitis sp. nov. and Nocardia aurantia sp. nov., isolated from the gut of the fungus growing-termite Macrotermes natalensis.</title>
        <authorList>
            <person name="Christine B."/>
            <person name="Rene B."/>
        </authorList>
    </citation>
    <scope>NUCLEOTIDE SEQUENCE [LARGE SCALE GENOMIC DNA]</scope>
    <source>
        <strain evidence="5 6">DSM 102126</strain>
    </source>
</reference>
<dbReference type="GO" id="GO:0000160">
    <property type="term" value="P:phosphorelay signal transduction system"/>
    <property type="evidence" value="ECO:0007669"/>
    <property type="project" value="InterPro"/>
</dbReference>
<evidence type="ECO:0000259" key="4">
    <source>
        <dbReference type="SMART" id="SM01043"/>
    </source>
</evidence>
<dbReference type="GO" id="GO:0006355">
    <property type="term" value="P:regulation of DNA-templated transcription"/>
    <property type="evidence" value="ECO:0007669"/>
    <property type="project" value="InterPro"/>
</dbReference>
<accession>A0A6I4W6D0</accession>
<dbReference type="OrthoDB" id="3194665at2"/>
<dbReference type="SMART" id="SM00862">
    <property type="entry name" value="Trans_reg_C"/>
    <property type="match status" value="1"/>
</dbReference>
<dbReference type="InterPro" id="IPR036388">
    <property type="entry name" value="WH-like_DNA-bd_sf"/>
</dbReference>
<dbReference type="SUPFAM" id="SSF52540">
    <property type="entry name" value="P-loop containing nucleoside triphosphate hydrolases"/>
    <property type="match status" value="1"/>
</dbReference>
<dbReference type="Gene3D" id="1.10.10.10">
    <property type="entry name" value="Winged helix-like DNA-binding domain superfamily/Winged helix DNA-binding domain"/>
    <property type="match status" value="1"/>
</dbReference>
<dbReference type="Pfam" id="PF03704">
    <property type="entry name" value="BTAD"/>
    <property type="match status" value="1"/>
</dbReference>
<dbReference type="SMART" id="SM01043">
    <property type="entry name" value="BTAD"/>
    <property type="match status" value="1"/>
</dbReference>
<comment type="caution">
    <text evidence="5">The sequence shown here is derived from an EMBL/GenBank/DDBJ whole genome shotgun (WGS) entry which is preliminary data.</text>
</comment>
<dbReference type="EMBL" id="WUTW01000003">
    <property type="protein sequence ID" value="MXQ65737.1"/>
    <property type="molecule type" value="Genomic_DNA"/>
</dbReference>
<dbReference type="InterPro" id="IPR027417">
    <property type="entry name" value="P-loop_NTPase"/>
</dbReference>
<dbReference type="InterPro" id="IPR001867">
    <property type="entry name" value="OmpR/PhoB-type_DNA-bd"/>
</dbReference>
<feature type="domain" description="Bacterial transcriptional activator" evidence="4">
    <location>
        <begin position="93"/>
        <end position="235"/>
    </location>
</feature>
<dbReference type="InterPro" id="IPR058852">
    <property type="entry name" value="HTH_77"/>
</dbReference>
<dbReference type="PANTHER" id="PTHR47691">
    <property type="entry name" value="REGULATOR-RELATED"/>
    <property type="match status" value="1"/>
</dbReference>
<dbReference type="CDD" id="cd15831">
    <property type="entry name" value="BTAD"/>
    <property type="match status" value="1"/>
</dbReference>
<dbReference type="InterPro" id="IPR005158">
    <property type="entry name" value="BTAD"/>
</dbReference>
<dbReference type="Gene3D" id="1.25.40.10">
    <property type="entry name" value="Tetratricopeptide repeat domain"/>
    <property type="match status" value="2"/>
</dbReference>
<protein>
    <submittedName>
        <fullName evidence="5">AfsR/SARP family transcriptional regulator</fullName>
    </submittedName>
</protein>
<name>A0A6I4W6D0_9ACTN</name>
<dbReference type="InterPro" id="IPR016032">
    <property type="entry name" value="Sig_transdc_resp-reg_C-effctor"/>
</dbReference>
<dbReference type="InterPro" id="IPR011990">
    <property type="entry name" value="TPR-like_helical_dom_sf"/>
</dbReference>
<dbReference type="PRINTS" id="PR00364">
    <property type="entry name" value="DISEASERSIST"/>
</dbReference>
<dbReference type="SUPFAM" id="SSF46894">
    <property type="entry name" value="C-terminal effector domain of the bipartite response regulators"/>
    <property type="match status" value="1"/>
</dbReference>
<dbReference type="Pfam" id="PF25872">
    <property type="entry name" value="HTH_77"/>
    <property type="match status" value="1"/>
</dbReference>
<dbReference type="Proteomes" id="UP000431901">
    <property type="component" value="Unassembled WGS sequence"/>
</dbReference>
<evidence type="ECO:0000256" key="1">
    <source>
        <dbReference type="ARBA" id="ARBA00005820"/>
    </source>
</evidence>
<dbReference type="RefSeq" id="WP_161103964.1">
    <property type="nucleotide sequence ID" value="NZ_JBHLYI010000026.1"/>
</dbReference>
<dbReference type="SUPFAM" id="SSF48452">
    <property type="entry name" value="TPR-like"/>
    <property type="match status" value="1"/>
</dbReference>
<feature type="domain" description="OmpR/PhoB-type" evidence="3">
    <location>
        <begin position="16"/>
        <end position="86"/>
    </location>
</feature>
<sequence length="1053" mass="111327">MRIGILGTLDVRDETGRAVPVRGARLRALLIRLALDPGRPVSADRLLDDLWDGDPPGGNALQAVVSRLRAAAGRDLVEHGPAGYRLALDPSAVDAVAFEHAVAAARADPDPRRRAASLGAALDLWRGPALADVAGAAFAAPAITRLEEARLTAVEDRADADLALGAGAGLAAELEPLVAAHPLRERLRGLLMRALAAAGRPADALGVFADGRDVLADRLGADPSPELTAVHLALLRRDPAPAPARRTNLPARFTTFVGREAETERVRKLVRESRLVTLTGPGGAGKTRLSAEAAAGLLDDSPEGVWFVPLASVSDGRDIPAAVLTALGVHESLLLSENRAPLPPLDRLAEVLTGRDAVLVLDNCEHLVDAVATVVDRVLGAAPAVRVLATSREPLGITGEALCPVPSLPLPPEDAGPADALAHASVRLFADRAAAVRPGFEVDAATAPDVVRICRALDGIPLAIELAAARLRSLTPAQVAERLDDRFRLLTAGSRTALPRHRTLRAVVDWSWDLLDDAERTVLRRLSVFAGGATPDAACTVCGDGDATDLIDVVAALVEKSLVMAEGTTEVRYRLLETVRVYAAERLAEAGEERAVRDRHAAWVVGFTADAEPELRRAEQLQWADRLAAERDNCAAALRHLVDVRDVPAAVRLVASLVWFWFMRDLEREAGGWALEVEAIAGDAAPPGLAEEFAIMKFSARLVSEMLASDGPTPASLRAALTDALRAVPPEPAHPGLVVVSALSCLFTGDYDLCRERLAAITDHPDPWVRGAVRLATAFLAVNDGDIETAAASTEAGHAIFTALGDRVGMIIGRTGLMRLAVARGDLDTALRHGERAHEHAVTGVSPEQGASVLVEMGKIRALAGDLTGADRDLRLGIAQSERVGEFAEAANGYVGLSDIARRAGDLAAARPPLEHAFDLVEQRMRRPDFGSAAVTVLSRLGTLADLEGDPENAARWHARAFARLDGDMMIGNQGVAGLLWGLALHRVLGGDAVRAAELIGAAQTLNGYRDGYNDDLLRAEDAARSALGDAPYEAARARGRALPPERIRAIRP</sequence>
<evidence type="ECO:0000313" key="5">
    <source>
        <dbReference type="EMBL" id="MXQ65737.1"/>
    </source>
</evidence>
<keyword evidence="6" id="KW-1185">Reference proteome</keyword>
<dbReference type="GO" id="GO:0003677">
    <property type="term" value="F:DNA binding"/>
    <property type="evidence" value="ECO:0007669"/>
    <property type="project" value="UniProtKB-KW"/>
</dbReference>
<keyword evidence="2" id="KW-0238">DNA-binding</keyword>
<evidence type="ECO:0000256" key="2">
    <source>
        <dbReference type="ARBA" id="ARBA00023125"/>
    </source>
</evidence>
<comment type="similarity">
    <text evidence="1">Belongs to the AfsR/DnrI/RedD regulatory family.</text>
</comment>
<proteinExistence type="inferred from homology"/>